<evidence type="ECO:0000313" key="1">
    <source>
        <dbReference type="EMBL" id="GMR40350.1"/>
    </source>
</evidence>
<dbReference type="Proteomes" id="UP001328107">
    <property type="component" value="Unassembled WGS sequence"/>
</dbReference>
<protein>
    <submittedName>
        <fullName evidence="1">Uncharacterized protein</fullName>
    </submittedName>
</protein>
<organism evidence="1 2">
    <name type="scientific">Pristionchus mayeri</name>
    <dbReference type="NCBI Taxonomy" id="1317129"/>
    <lineage>
        <taxon>Eukaryota</taxon>
        <taxon>Metazoa</taxon>
        <taxon>Ecdysozoa</taxon>
        <taxon>Nematoda</taxon>
        <taxon>Chromadorea</taxon>
        <taxon>Rhabditida</taxon>
        <taxon>Rhabditina</taxon>
        <taxon>Diplogasteromorpha</taxon>
        <taxon>Diplogasteroidea</taxon>
        <taxon>Neodiplogasteridae</taxon>
        <taxon>Pristionchus</taxon>
    </lineage>
</organism>
<keyword evidence="2" id="KW-1185">Reference proteome</keyword>
<proteinExistence type="predicted"/>
<feature type="non-terminal residue" evidence="1">
    <location>
        <position position="86"/>
    </location>
</feature>
<dbReference type="EMBL" id="BTRK01000003">
    <property type="protein sequence ID" value="GMR40350.1"/>
    <property type="molecule type" value="Genomic_DNA"/>
</dbReference>
<evidence type="ECO:0000313" key="2">
    <source>
        <dbReference type="Proteomes" id="UP001328107"/>
    </source>
</evidence>
<sequence length="86" mass="9423">MRSGVDHLASSMNVVYSRAVNSLAAGLPIDQVRALCQVDTLGMLEDSRHTLSHVQSLCESCKAEFIPELEEIIAIGERTLELCRPP</sequence>
<accession>A0AAN4ZNQ6</accession>
<reference evidence="2" key="1">
    <citation type="submission" date="2022-10" db="EMBL/GenBank/DDBJ databases">
        <title>Genome assembly of Pristionchus species.</title>
        <authorList>
            <person name="Yoshida K."/>
            <person name="Sommer R.J."/>
        </authorList>
    </citation>
    <scope>NUCLEOTIDE SEQUENCE [LARGE SCALE GENOMIC DNA]</scope>
    <source>
        <strain evidence="2">RS5460</strain>
    </source>
</reference>
<comment type="caution">
    <text evidence="1">The sequence shown here is derived from an EMBL/GenBank/DDBJ whole genome shotgun (WGS) entry which is preliminary data.</text>
</comment>
<dbReference type="AlphaFoldDB" id="A0AAN4ZNQ6"/>
<name>A0AAN4ZNQ6_9BILA</name>
<gene>
    <name evidence="1" type="ORF">PMAYCL1PPCAC_10545</name>
</gene>